<keyword evidence="1" id="KW-1133">Transmembrane helix</keyword>
<dbReference type="AlphaFoldDB" id="A0A1J0GM34"/>
<dbReference type="OrthoDB" id="1934572at2"/>
<sequence>MRNFLVSAVVDIAIIFASYFLFVHVISGPTRHRLYEKFMSSFAKFVIIIFVASVLVTSLTALVLYKTQYIVYINVAAPVLVSVLVGFVMSTVPTRGTGDKETDAKKK</sequence>
<accession>A0A1J0GM34</accession>
<keyword evidence="1" id="KW-0812">Transmembrane</keyword>
<feature type="transmembrane region" description="Helical" evidence="1">
    <location>
        <begin position="71"/>
        <end position="92"/>
    </location>
</feature>
<evidence type="ECO:0000313" key="3">
    <source>
        <dbReference type="Proteomes" id="UP000182569"/>
    </source>
</evidence>
<dbReference type="EMBL" id="CP015756">
    <property type="protein sequence ID" value="APC42403.1"/>
    <property type="molecule type" value="Genomic_DNA"/>
</dbReference>
<evidence type="ECO:0000313" key="2">
    <source>
        <dbReference type="EMBL" id="APC42403.1"/>
    </source>
</evidence>
<organism evidence="2 3">
    <name type="scientific">Clostridium estertheticum subsp. estertheticum</name>
    <dbReference type="NCBI Taxonomy" id="1552"/>
    <lineage>
        <taxon>Bacteria</taxon>
        <taxon>Bacillati</taxon>
        <taxon>Bacillota</taxon>
        <taxon>Clostridia</taxon>
        <taxon>Eubacteriales</taxon>
        <taxon>Clostridiaceae</taxon>
        <taxon>Clostridium</taxon>
    </lineage>
</organism>
<dbReference type="KEGG" id="ceu:A7L45_21350"/>
<keyword evidence="3" id="KW-1185">Reference proteome</keyword>
<dbReference type="Proteomes" id="UP000182569">
    <property type="component" value="Chromosome"/>
</dbReference>
<proteinExistence type="predicted"/>
<dbReference type="STRING" id="1552.A7L45_21350"/>
<keyword evidence="1" id="KW-0472">Membrane</keyword>
<evidence type="ECO:0000256" key="1">
    <source>
        <dbReference type="SAM" id="Phobius"/>
    </source>
</evidence>
<feature type="transmembrane region" description="Helical" evidence="1">
    <location>
        <begin position="45"/>
        <end position="65"/>
    </location>
</feature>
<reference evidence="3" key="1">
    <citation type="journal article" date="2016" name="Front. Microbiol.">
        <title>Complete Genome Sequence of Clostridium estertheticum DSM 8809, a Microbe Identified in Spoiled Vacuum Packed Beef.</title>
        <authorList>
            <person name="Yu Z."/>
            <person name="Gunn L."/>
            <person name="Brennan E."/>
            <person name="Reid R."/>
            <person name="Wall P.G."/>
            <person name="Gaora O.P."/>
            <person name="Hurley D."/>
            <person name="Bolton D."/>
            <person name="Fanning S."/>
        </authorList>
    </citation>
    <scope>NUCLEOTIDE SEQUENCE [LARGE SCALE GENOMIC DNA]</scope>
    <source>
        <strain evidence="3">DSM 8809</strain>
    </source>
</reference>
<protein>
    <submittedName>
        <fullName evidence="2">Uncharacterized protein</fullName>
    </submittedName>
</protein>
<name>A0A1J0GM34_9CLOT</name>
<feature type="transmembrane region" description="Helical" evidence="1">
    <location>
        <begin position="6"/>
        <end position="25"/>
    </location>
</feature>
<dbReference type="RefSeq" id="WP_071614689.1">
    <property type="nucleotide sequence ID" value="NZ_CP015756.1"/>
</dbReference>
<gene>
    <name evidence="2" type="ORF">A7L45_21350</name>
</gene>